<sequence>GSKNSVKNGVGKATVVQTGNDTDLYDAAIEPSGQHASSAMSIKSETPSMSRQTSNASVAQSAMSKRIIKVNITGNMTWWTTDVDLQTLILSCGASDLIDIKFYENRNNGQSKGF</sequence>
<dbReference type="AlphaFoldDB" id="A0A914R5V0"/>
<dbReference type="Proteomes" id="UP000887564">
    <property type="component" value="Unplaced"/>
</dbReference>
<dbReference type="PANTHER" id="PTHR23204">
    <property type="entry name" value="CLEAVAGE AND POLYADENYLATION SPECIFIC FACTOR"/>
    <property type="match status" value="1"/>
</dbReference>
<name>A0A914R5V0_PAREQ</name>
<dbReference type="GO" id="GO:0003676">
    <property type="term" value="F:nucleic acid binding"/>
    <property type="evidence" value="ECO:0007669"/>
    <property type="project" value="InterPro"/>
</dbReference>
<dbReference type="WBParaSite" id="PEQ_0000183101-mRNA-1">
    <property type="protein sequence ID" value="PEQ_0000183101-mRNA-1"/>
    <property type="gene ID" value="PEQ_0000183101"/>
</dbReference>
<evidence type="ECO:0000313" key="2">
    <source>
        <dbReference type="Proteomes" id="UP000887564"/>
    </source>
</evidence>
<protein>
    <submittedName>
        <fullName evidence="3">Uncharacterized protein</fullName>
    </submittedName>
</protein>
<feature type="compositionally biased region" description="Polar residues" evidence="1">
    <location>
        <begin position="34"/>
        <end position="57"/>
    </location>
</feature>
<organism evidence="2 3">
    <name type="scientific">Parascaris equorum</name>
    <name type="common">Equine roundworm</name>
    <dbReference type="NCBI Taxonomy" id="6256"/>
    <lineage>
        <taxon>Eukaryota</taxon>
        <taxon>Metazoa</taxon>
        <taxon>Ecdysozoa</taxon>
        <taxon>Nematoda</taxon>
        <taxon>Chromadorea</taxon>
        <taxon>Rhabditida</taxon>
        <taxon>Spirurina</taxon>
        <taxon>Ascaridomorpha</taxon>
        <taxon>Ascaridoidea</taxon>
        <taxon>Ascarididae</taxon>
        <taxon>Parascaris</taxon>
    </lineage>
</organism>
<accession>A0A914R5V0</accession>
<keyword evidence="2" id="KW-1185">Reference proteome</keyword>
<dbReference type="SUPFAM" id="SSF54928">
    <property type="entry name" value="RNA-binding domain, RBD"/>
    <property type="match status" value="1"/>
</dbReference>
<dbReference type="GO" id="GO:0005634">
    <property type="term" value="C:nucleus"/>
    <property type="evidence" value="ECO:0007669"/>
    <property type="project" value="UniProtKB-SubCell"/>
</dbReference>
<feature type="region of interest" description="Disordered" evidence="1">
    <location>
        <begin position="32"/>
        <end position="57"/>
    </location>
</feature>
<reference evidence="3" key="1">
    <citation type="submission" date="2022-11" db="UniProtKB">
        <authorList>
            <consortium name="WormBaseParasite"/>
        </authorList>
    </citation>
    <scope>IDENTIFICATION</scope>
</reference>
<dbReference type="Gene3D" id="3.30.70.330">
    <property type="match status" value="1"/>
</dbReference>
<dbReference type="GO" id="GO:0006397">
    <property type="term" value="P:mRNA processing"/>
    <property type="evidence" value="ECO:0007669"/>
    <property type="project" value="UniProtKB-KW"/>
</dbReference>
<evidence type="ECO:0000313" key="3">
    <source>
        <dbReference type="WBParaSite" id="PEQ_0000183101-mRNA-1"/>
    </source>
</evidence>
<dbReference type="InterPro" id="IPR012677">
    <property type="entry name" value="Nucleotide-bd_a/b_plait_sf"/>
</dbReference>
<proteinExistence type="predicted"/>
<dbReference type="InterPro" id="IPR035979">
    <property type="entry name" value="RBD_domain_sf"/>
</dbReference>
<dbReference type="InterPro" id="IPR034772">
    <property type="entry name" value="CPSF6/7"/>
</dbReference>
<evidence type="ECO:0000256" key="1">
    <source>
        <dbReference type="SAM" id="MobiDB-lite"/>
    </source>
</evidence>